<organism evidence="1 2">
    <name type="scientific">Nocardia veterana</name>
    <dbReference type="NCBI Taxonomy" id="132249"/>
    <lineage>
        <taxon>Bacteria</taxon>
        <taxon>Bacillati</taxon>
        <taxon>Actinomycetota</taxon>
        <taxon>Actinomycetes</taxon>
        <taxon>Mycobacteriales</taxon>
        <taxon>Nocardiaceae</taxon>
        <taxon>Nocardia</taxon>
    </lineage>
</organism>
<accession>A0A7X6M196</accession>
<gene>
    <name evidence="1" type="ORF">HGA07_17715</name>
</gene>
<evidence type="ECO:0008006" key="3">
    <source>
        <dbReference type="Google" id="ProtNLM"/>
    </source>
</evidence>
<name>A0A7X6M196_9NOCA</name>
<proteinExistence type="predicted"/>
<dbReference type="Proteomes" id="UP000523447">
    <property type="component" value="Unassembled WGS sequence"/>
</dbReference>
<evidence type="ECO:0000313" key="1">
    <source>
        <dbReference type="EMBL" id="NKY87462.1"/>
    </source>
</evidence>
<dbReference type="RefSeq" id="WP_040718527.1">
    <property type="nucleotide sequence ID" value="NZ_CAWPHS010000010.1"/>
</dbReference>
<reference evidence="1 2" key="1">
    <citation type="submission" date="2020-04" db="EMBL/GenBank/DDBJ databases">
        <title>MicrobeNet Type strains.</title>
        <authorList>
            <person name="Nicholson A.C."/>
        </authorList>
    </citation>
    <scope>NUCLEOTIDE SEQUENCE [LARGE SCALE GENOMIC DNA]</scope>
    <source>
        <strain evidence="1 2">DSM 44445</strain>
    </source>
</reference>
<protein>
    <recommendedName>
        <fullName evidence="3">HipA-like protein</fullName>
    </recommendedName>
</protein>
<evidence type="ECO:0000313" key="2">
    <source>
        <dbReference type="Proteomes" id="UP000523447"/>
    </source>
</evidence>
<dbReference type="EMBL" id="JAAXPE010000018">
    <property type="protein sequence ID" value="NKY87462.1"/>
    <property type="molecule type" value="Genomic_DNA"/>
</dbReference>
<dbReference type="AlphaFoldDB" id="A0A7X6M196"/>
<keyword evidence="2" id="KW-1185">Reference proteome</keyword>
<sequence>MFDKADIAAGEDLIRFKSELTVPENRLLGQQYRNMTPHGDRRGNTFLVDGDDGKKYIYKPESRDSTYSFKGFPSDPRSRTSRDIGTYRADRLFEFGRIPPTGRISGPLGPGSGQEFVPGLSPPQPLERYHPEQREQMAVLDYTVGAVDRDVNHGATPAGDLTGYDNRMTFPRPVKGLQLVSPFVKEFQYQPLSENTMRAVEQATPQRLAAVVGDLHGIRGAEIAAAQARLEEMRTRGMITGEMWPGEIYA</sequence>
<comment type="caution">
    <text evidence="1">The sequence shown here is derived from an EMBL/GenBank/DDBJ whole genome shotgun (WGS) entry which is preliminary data.</text>
</comment>